<dbReference type="AlphaFoldDB" id="A0A3E2HRI7"/>
<keyword evidence="2" id="KW-1185">Reference proteome</keyword>
<proteinExistence type="predicted"/>
<organism evidence="1 2">
    <name type="scientific">Scytalidium lignicola</name>
    <name type="common">Hyphomycete</name>
    <dbReference type="NCBI Taxonomy" id="5539"/>
    <lineage>
        <taxon>Eukaryota</taxon>
        <taxon>Fungi</taxon>
        <taxon>Dikarya</taxon>
        <taxon>Ascomycota</taxon>
        <taxon>Pezizomycotina</taxon>
        <taxon>Leotiomycetes</taxon>
        <taxon>Leotiomycetes incertae sedis</taxon>
        <taxon>Scytalidium</taxon>
    </lineage>
</organism>
<sequence>MGRPRKRKLTETAKDNNSIINQPQEPSQVLLPAATNDYDSYNDTTIAGPYVTDLEINSNEIVPDHDIYEELPSVFEYRVRGEMRGPDNFGDLDFLLGQSNNLSANQNAQLLNTSVPSTTGFDLALQKTSMPGTCGCLASMYLSLASLQEFPSDIKSALFTVRRAVITAEQVLYCPRCGTILMIEPNPSIESFQNTMLLGTILPIIANGYTRLLKMIDEETDAAITSGQMKTFHLQEYGGLCGKQNAVEIPLTCTEAAIFFNQIDLQPSEWRSAVRALLRIDIYGYEQSGCKHKGLRDLVSELELRQRTRHDLIDATIGSGNNITPICGNPPPHTRTCLQVLQIAKRAIDSLVIP</sequence>
<reference evidence="1 2" key="1">
    <citation type="submission" date="2018-05" db="EMBL/GenBank/DDBJ databases">
        <title>Draft genome sequence of Scytalidium lignicola DSM 105466, a ubiquitous saprotrophic fungus.</title>
        <authorList>
            <person name="Buettner E."/>
            <person name="Gebauer A.M."/>
            <person name="Hofrichter M."/>
            <person name="Liers C."/>
            <person name="Kellner H."/>
        </authorList>
    </citation>
    <scope>NUCLEOTIDE SEQUENCE [LARGE SCALE GENOMIC DNA]</scope>
    <source>
        <strain evidence="1 2">DSM 105466</strain>
    </source>
</reference>
<dbReference type="EMBL" id="NCSJ02000003">
    <property type="protein sequence ID" value="RFU35975.1"/>
    <property type="molecule type" value="Genomic_DNA"/>
</dbReference>
<dbReference type="OrthoDB" id="3498215at2759"/>
<name>A0A3E2HRI7_SCYLI</name>
<protein>
    <submittedName>
        <fullName evidence="1">Uncharacterized protein</fullName>
    </submittedName>
</protein>
<comment type="caution">
    <text evidence="1">The sequence shown here is derived from an EMBL/GenBank/DDBJ whole genome shotgun (WGS) entry which is preliminary data.</text>
</comment>
<accession>A0A3E2HRI7</accession>
<gene>
    <name evidence="1" type="ORF">B7463_g347</name>
</gene>
<feature type="non-terminal residue" evidence="1">
    <location>
        <position position="354"/>
    </location>
</feature>
<evidence type="ECO:0000313" key="2">
    <source>
        <dbReference type="Proteomes" id="UP000258309"/>
    </source>
</evidence>
<dbReference type="STRING" id="5539.A0A3E2HRI7"/>
<feature type="non-terminal residue" evidence="1">
    <location>
        <position position="1"/>
    </location>
</feature>
<dbReference type="Proteomes" id="UP000258309">
    <property type="component" value="Unassembled WGS sequence"/>
</dbReference>
<evidence type="ECO:0000313" key="1">
    <source>
        <dbReference type="EMBL" id="RFU35975.1"/>
    </source>
</evidence>